<evidence type="ECO:0000256" key="2">
    <source>
        <dbReference type="ARBA" id="ARBA00022723"/>
    </source>
</evidence>
<keyword evidence="2" id="KW-0479">Metal-binding</keyword>
<evidence type="ECO:0000259" key="5">
    <source>
        <dbReference type="SMART" id="SM00704"/>
    </source>
</evidence>
<name>A0A398B1I0_9BACI</name>
<protein>
    <submittedName>
        <fullName evidence="6">CDGSH iron-sulfur domain-containing protein</fullName>
    </submittedName>
</protein>
<keyword evidence="7" id="KW-1185">Reference proteome</keyword>
<evidence type="ECO:0000313" key="6">
    <source>
        <dbReference type="EMBL" id="RID83685.1"/>
    </source>
</evidence>
<evidence type="ECO:0000256" key="4">
    <source>
        <dbReference type="ARBA" id="ARBA00023014"/>
    </source>
</evidence>
<proteinExistence type="predicted"/>
<accession>A0A398B1I0</accession>
<keyword evidence="4" id="KW-0411">Iron-sulfur</keyword>
<dbReference type="Proteomes" id="UP000266016">
    <property type="component" value="Unassembled WGS sequence"/>
</dbReference>
<dbReference type="EMBL" id="QWVS01000032">
    <property type="protein sequence ID" value="RID83685.1"/>
    <property type="molecule type" value="Genomic_DNA"/>
</dbReference>
<dbReference type="GO" id="GO:0051537">
    <property type="term" value="F:2 iron, 2 sulfur cluster binding"/>
    <property type="evidence" value="ECO:0007669"/>
    <property type="project" value="UniProtKB-KW"/>
</dbReference>
<evidence type="ECO:0000256" key="3">
    <source>
        <dbReference type="ARBA" id="ARBA00023004"/>
    </source>
</evidence>
<dbReference type="Gene3D" id="3.40.5.90">
    <property type="entry name" value="CDGSH iron-sulfur domain, mitoNEET-type"/>
    <property type="match status" value="1"/>
</dbReference>
<evidence type="ECO:0000256" key="1">
    <source>
        <dbReference type="ARBA" id="ARBA00022714"/>
    </source>
</evidence>
<dbReference type="Pfam" id="PF09360">
    <property type="entry name" value="zf-CDGSH"/>
    <property type="match status" value="1"/>
</dbReference>
<dbReference type="InterPro" id="IPR018967">
    <property type="entry name" value="FeS-contain_CDGSH-typ"/>
</dbReference>
<keyword evidence="1" id="KW-0001">2Fe-2S</keyword>
<keyword evidence="3" id="KW-0408">Iron</keyword>
<dbReference type="GO" id="GO:0046872">
    <property type="term" value="F:metal ion binding"/>
    <property type="evidence" value="ECO:0007669"/>
    <property type="project" value="UniProtKB-KW"/>
</dbReference>
<dbReference type="GO" id="GO:0005737">
    <property type="term" value="C:cytoplasm"/>
    <property type="evidence" value="ECO:0007669"/>
    <property type="project" value="UniProtKB-ARBA"/>
</dbReference>
<organism evidence="6 7">
    <name type="scientific">Peribacillus asahii</name>
    <dbReference type="NCBI Taxonomy" id="228899"/>
    <lineage>
        <taxon>Bacteria</taxon>
        <taxon>Bacillati</taxon>
        <taxon>Bacillota</taxon>
        <taxon>Bacilli</taxon>
        <taxon>Bacillales</taxon>
        <taxon>Bacillaceae</taxon>
        <taxon>Peribacillus</taxon>
    </lineage>
</organism>
<dbReference type="AlphaFoldDB" id="A0A398B1I0"/>
<gene>
    <name evidence="6" type="ORF">D1953_15395</name>
</gene>
<evidence type="ECO:0000313" key="7">
    <source>
        <dbReference type="Proteomes" id="UP000266016"/>
    </source>
</evidence>
<dbReference type="InterPro" id="IPR042216">
    <property type="entry name" value="MitoNEET_CISD"/>
</dbReference>
<sequence length="68" mass="7459">MEQEKVVIKINDNGSIRVNGNVELLDGNGDAYSVGNTFSLCRCGQSEKKPFCDGTHKKIEFNSAPRAK</sequence>
<feature type="domain" description="Iron-binding zinc finger CDGSH type" evidence="5">
    <location>
        <begin position="5"/>
        <end position="62"/>
    </location>
</feature>
<dbReference type="RefSeq" id="WP_119118067.1">
    <property type="nucleotide sequence ID" value="NZ_QWVS01000032.1"/>
</dbReference>
<reference evidence="6 7" key="1">
    <citation type="submission" date="2018-08" db="EMBL/GenBank/DDBJ databases">
        <title>Bacillus jemisoniae sp. nov., Bacillus chryseoplanitiae sp. nov., Bacillus resnikiae sp. nov., and Bacillus frankliniae sp. nov., isolated from Viking spacecraft and associated surfaces.</title>
        <authorList>
            <person name="Seuylemezian A."/>
            <person name="Vaishampayan P."/>
        </authorList>
    </citation>
    <scope>NUCLEOTIDE SEQUENCE [LARGE SCALE GENOMIC DNA]</scope>
    <source>
        <strain evidence="6 7">MA001</strain>
    </source>
</reference>
<dbReference type="SMART" id="SM00704">
    <property type="entry name" value="ZnF_CDGSH"/>
    <property type="match status" value="1"/>
</dbReference>
<comment type="caution">
    <text evidence="6">The sequence shown here is derived from an EMBL/GenBank/DDBJ whole genome shotgun (WGS) entry which is preliminary data.</text>
</comment>